<evidence type="ECO:0000256" key="8">
    <source>
        <dbReference type="ARBA" id="ARBA00037173"/>
    </source>
</evidence>
<dbReference type="CDD" id="cd00622">
    <property type="entry name" value="PLPDE_III_ODC"/>
    <property type="match status" value="1"/>
</dbReference>
<dbReference type="PROSITE" id="PS00879">
    <property type="entry name" value="ODR_DC_2_2"/>
    <property type="match status" value="1"/>
</dbReference>
<organism evidence="14 15">
    <name type="scientific">Nesidiocoris tenuis</name>
    <dbReference type="NCBI Taxonomy" id="355587"/>
    <lineage>
        <taxon>Eukaryota</taxon>
        <taxon>Metazoa</taxon>
        <taxon>Ecdysozoa</taxon>
        <taxon>Arthropoda</taxon>
        <taxon>Hexapoda</taxon>
        <taxon>Insecta</taxon>
        <taxon>Pterygota</taxon>
        <taxon>Neoptera</taxon>
        <taxon>Paraneoptera</taxon>
        <taxon>Hemiptera</taxon>
        <taxon>Heteroptera</taxon>
        <taxon>Panheteroptera</taxon>
        <taxon>Cimicomorpha</taxon>
        <taxon>Miridae</taxon>
        <taxon>Dicyphina</taxon>
        <taxon>Nesidiocoris</taxon>
    </lineage>
</organism>
<dbReference type="InterPro" id="IPR022653">
    <property type="entry name" value="De-COase2_pyr-phos_BS"/>
</dbReference>
<keyword evidence="15" id="KW-1185">Reference proteome</keyword>
<evidence type="ECO:0000256" key="5">
    <source>
        <dbReference type="ARBA" id="ARBA00023239"/>
    </source>
</evidence>
<sequence length="404" mass="44183">MKNLSVECISPLNNDQTARQELEHLAQSQGQEEPFFVMDVGEVMDKYATWTGVFPDIKPYYAVKCNDSLIVLKTLAALGANFDCASKVEIARVLSVGVSPDRIIFANPVKQQNHIRFAAKVGVDLMTFDNSAELYKIKEHNPNAKLVLRLVADSKDSQCMAMGLKFGARPAEAVNLMRTANNLGLDLVGVSFHVGSGNRDLTAYSRALSQCRDFYDACAEHGVHLSIVDIGGGFTSDDFDKVSGSVLTSLDEYFPAGTGVKIIAEPGRFLVATAYTLATRVHSMRIDRDRPMYYINDGVYGSFNCLLYDHATVAPIPLKGGDGPLYKSSIWGPTCDSLDQVAEDVLLPILTVDDWLVFEAMGAYTLAAASQFNGFPPTKVHHVANSEKWNELKTLVPDACVAHE</sequence>
<dbReference type="EC" id="4.1.1.17" evidence="7"/>
<evidence type="ECO:0000259" key="13">
    <source>
        <dbReference type="Pfam" id="PF02784"/>
    </source>
</evidence>
<evidence type="ECO:0000259" key="12">
    <source>
        <dbReference type="Pfam" id="PF00278"/>
    </source>
</evidence>
<evidence type="ECO:0000256" key="7">
    <source>
        <dbReference type="ARBA" id="ARBA00034138"/>
    </source>
</evidence>
<dbReference type="PANTHER" id="PTHR11482">
    <property type="entry name" value="ARGININE/DIAMINOPIMELATE/ORNITHINE DECARBOXYLASE"/>
    <property type="match status" value="1"/>
</dbReference>
<dbReference type="InterPro" id="IPR022657">
    <property type="entry name" value="De-COase2_CS"/>
</dbReference>
<gene>
    <name evidence="14" type="ORF">NTJ_13157</name>
</gene>
<dbReference type="InterPro" id="IPR000183">
    <property type="entry name" value="Orn/DAP/Arg_de-COase"/>
</dbReference>
<dbReference type="InterPro" id="IPR022644">
    <property type="entry name" value="De-COase2_N"/>
</dbReference>
<dbReference type="SUPFAM" id="SSF51419">
    <property type="entry name" value="PLP-binding barrel"/>
    <property type="match status" value="1"/>
</dbReference>
<keyword evidence="4" id="KW-0620">Polyamine biosynthesis</keyword>
<dbReference type="PANTHER" id="PTHR11482:SF6">
    <property type="entry name" value="ORNITHINE DECARBOXYLASE 1-RELATED"/>
    <property type="match status" value="1"/>
</dbReference>
<dbReference type="PRINTS" id="PR01182">
    <property type="entry name" value="ORNDCRBXLASE"/>
</dbReference>
<keyword evidence="5" id="KW-0456">Lyase</keyword>
<feature type="domain" description="Orn/DAP/Arg decarboxylase 2 C-terminal" evidence="12">
    <location>
        <begin position="39"/>
        <end position="362"/>
    </location>
</feature>
<comment type="catalytic activity">
    <reaction evidence="10">
        <text>L-ornithine + H(+) = putrescine + CO2</text>
        <dbReference type="Rhea" id="RHEA:22964"/>
        <dbReference type="ChEBI" id="CHEBI:15378"/>
        <dbReference type="ChEBI" id="CHEBI:16526"/>
        <dbReference type="ChEBI" id="CHEBI:46911"/>
        <dbReference type="ChEBI" id="CHEBI:326268"/>
        <dbReference type="EC" id="4.1.1.17"/>
    </reaction>
</comment>
<comment type="subunit">
    <text evidence="9">Homodimer. Only the dimer is catalytically active, as the active sites are constructed of residues from both monomers.</text>
</comment>
<evidence type="ECO:0000256" key="9">
    <source>
        <dbReference type="ARBA" id="ARBA00046672"/>
    </source>
</evidence>
<proteinExistence type="inferred from homology"/>
<comment type="similarity">
    <text evidence="2 11">Belongs to the Orn/Lys/Arg decarboxylase class-II family.</text>
</comment>
<dbReference type="InterPro" id="IPR022643">
    <property type="entry name" value="De-COase2_C"/>
</dbReference>
<evidence type="ECO:0000313" key="14">
    <source>
        <dbReference type="EMBL" id="BET00341.1"/>
    </source>
</evidence>
<dbReference type="PRINTS" id="PR01179">
    <property type="entry name" value="ODADCRBXLASE"/>
</dbReference>
<dbReference type="InterPro" id="IPR002433">
    <property type="entry name" value="Orn_de-COase"/>
</dbReference>
<feature type="domain" description="Orn/DAP/Arg decarboxylase 2 N-terminal" evidence="13">
    <location>
        <begin position="41"/>
        <end position="272"/>
    </location>
</feature>
<evidence type="ECO:0000313" key="15">
    <source>
        <dbReference type="Proteomes" id="UP001307889"/>
    </source>
</evidence>
<evidence type="ECO:0000256" key="6">
    <source>
        <dbReference type="ARBA" id="ARBA00034115"/>
    </source>
</evidence>
<evidence type="ECO:0000256" key="2">
    <source>
        <dbReference type="ARBA" id="ARBA00008872"/>
    </source>
</evidence>
<reference evidence="14 15" key="1">
    <citation type="submission" date="2023-09" db="EMBL/GenBank/DDBJ databases">
        <title>Nesidiocoris tenuis whole genome shotgun sequence.</title>
        <authorList>
            <person name="Shibata T."/>
            <person name="Shimoda M."/>
            <person name="Kobayashi T."/>
            <person name="Uehara T."/>
        </authorList>
    </citation>
    <scope>NUCLEOTIDE SEQUENCE [LARGE SCALE GENOMIC DNA]</scope>
    <source>
        <strain evidence="14 15">Japan</strain>
    </source>
</reference>
<dbReference type="Gene3D" id="3.20.20.10">
    <property type="entry name" value="Alanine racemase"/>
    <property type="match status" value="1"/>
</dbReference>
<dbReference type="SUPFAM" id="SSF50621">
    <property type="entry name" value="Alanine racemase C-terminal domain-like"/>
    <property type="match status" value="1"/>
</dbReference>
<evidence type="ECO:0000256" key="3">
    <source>
        <dbReference type="ARBA" id="ARBA00022898"/>
    </source>
</evidence>
<dbReference type="Pfam" id="PF00278">
    <property type="entry name" value="Orn_DAP_Arg_deC"/>
    <property type="match status" value="1"/>
</dbReference>
<comment type="cofactor">
    <cofactor evidence="1">
        <name>pyridoxal 5'-phosphate</name>
        <dbReference type="ChEBI" id="CHEBI:597326"/>
    </cofactor>
</comment>
<evidence type="ECO:0000256" key="10">
    <source>
        <dbReference type="ARBA" id="ARBA00049127"/>
    </source>
</evidence>
<dbReference type="Proteomes" id="UP001307889">
    <property type="component" value="Chromosome 11"/>
</dbReference>
<dbReference type="PROSITE" id="PS00878">
    <property type="entry name" value="ODR_DC_2_1"/>
    <property type="match status" value="1"/>
</dbReference>
<dbReference type="InterPro" id="IPR029066">
    <property type="entry name" value="PLP-binding_barrel"/>
</dbReference>
<comment type="pathway">
    <text evidence="6">Amine and polyamine biosynthesis; putrescine biosynthesis via L-ornithine pathway; putrescine from L-ornithine: step 1/1.</text>
</comment>
<accession>A0ABN7B7H0</accession>
<protein>
    <recommendedName>
        <fullName evidence="7">ornithine decarboxylase</fullName>
        <ecNumber evidence="7">4.1.1.17</ecNumber>
    </recommendedName>
</protein>
<evidence type="ECO:0000256" key="11">
    <source>
        <dbReference type="RuleBase" id="RU003737"/>
    </source>
</evidence>
<dbReference type="Gene3D" id="2.40.37.10">
    <property type="entry name" value="Lyase, Ornithine Decarboxylase, Chain A, domain 1"/>
    <property type="match status" value="1"/>
</dbReference>
<comment type="function">
    <text evidence="8">Catalyzes the first and rate-limiting step of polyamine biosynthesis that converts ornithine into putrescine, which is the precursor for the polyamines, spermidine and spermine. Polyamines are essential for cell proliferation and are implicated in cellular processes, ranging from DNA replication to apoptosis.</text>
</comment>
<dbReference type="EMBL" id="AP028919">
    <property type="protein sequence ID" value="BET00341.1"/>
    <property type="molecule type" value="Genomic_DNA"/>
</dbReference>
<dbReference type="InterPro" id="IPR009006">
    <property type="entry name" value="Ala_racemase/Decarboxylase_C"/>
</dbReference>
<evidence type="ECO:0000256" key="1">
    <source>
        <dbReference type="ARBA" id="ARBA00001933"/>
    </source>
</evidence>
<keyword evidence="3" id="KW-0663">Pyridoxal phosphate</keyword>
<dbReference type="Pfam" id="PF02784">
    <property type="entry name" value="Orn_Arg_deC_N"/>
    <property type="match status" value="1"/>
</dbReference>
<name>A0ABN7B7H0_9HEMI</name>
<evidence type="ECO:0000256" key="4">
    <source>
        <dbReference type="ARBA" id="ARBA00023115"/>
    </source>
</evidence>